<feature type="transmembrane region" description="Helical" evidence="1">
    <location>
        <begin position="752"/>
        <end position="772"/>
    </location>
</feature>
<dbReference type="PANTHER" id="PTHR11319">
    <property type="entry name" value="G PROTEIN-COUPLED RECEPTOR-RELATED"/>
    <property type="match status" value="1"/>
</dbReference>
<accession>Q22NE5</accession>
<dbReference type="HOGENOM" id="CLU_003191_0_0_1"/>
<organism evidence="2 3">
    <name type="scientific">Tetrahymena thermophila (strain SB210)</name>
    <dbReference type="NCBI Taxonomy" id="312017"/>
    <lineage>
        <taxon>Eukaryota</taxon>
        <taxon>Sar</taxon>
        <taxon>Alveolata</taxon>
        <taxon>Ciliophora</taxon>
        <taxon>Intramacronucleata</taxon>
        <taxon>Oligohymenophorea</taxon>
        <taxon>Hymenostomatida</taxon>
        <taxon>Tetrahymenina</taxon>
        <taxon>Tetrahymenidae</taxon>
        <taxon>Tetrahymena</taxon>
    </lineage>
</organism>
<dbReference type="InterPro" id="IPR018247">
    <property type="entry name" value="EF_Hand_1_Ca_BS"/>
</dbReference>
<dbReference type="Proteomes" id="UP000009168">
    <property type="component" value="Unassembled WGS sequence"/>
</dbReference>
<name>Q22NE5_TETTS</name>
<evidence type="ECO:0000313" key="2">
    <source>
        <dbReference type="EMBL" id="EAR86840.3"/>
    </source>
</evidence>
<evidence type="ECO:0000313" key="3">
    <source>
        <dbReference type="Proteomes" id="UP000009168"/>
    </source>
</evidence>
<dbReference type="InParanoid" id="Q22NE5"/>
<dbReference type="KEGG" id="tet:TTHERM_00203000"/>
<feature type="transmembrane region" description="Helical" evidence="1">
    <location>
        <begin position="611"/>
        <end position="630"/>
    </location>
</feature>
<dbReference type="OrthoDB" id="338325at2759"/>
<keyword evidence="3" id="KW-1185">Reference proteome</keyword>
<proteinExistence type="predicted"/>
<feature type="transmembrane region" description="Helical" evidence="1">
    <location>
        <begin position="810"/>
        <end position="830"/>
    </location>
</feature>
<gene>
    <name evidence="2" type="ORF">TTHERM_00203000</name>
</gene>
<reference evidence="3" key="1">
    <citation type="journal article" date="2006" name="PLoS Biol.">
        <title>Macronuclear genome sequence of the ciliate Tetrahymena thermophila, a model eukaryote.</title>
        <authorList>
            <person name="Eisen J.A."/>
            <person name="Coyne R.S."/>
            <person name="Wu M."/>
            <person name="Wu D."/>
            <person name="Thiagarajan M."/>
            <person name="Wortman J.R."/>
            <person name="Badger J.H."/>
            <person name="Ren Q."/>
            <person name="Amedeo P."/>
            <person name="Jones K.M."/>
            <person name="Tallon L.J."/>
            <person name="Delcher A.L."/>
            <person name="Salzberg S.L."/>
            <person name="Silva J.C."/>
            <person name="Haas B.J."/>
            <person name="Majoros W.H."/>
            <person name="Farzad M."/>
            <person name="Carlton J.M."/>
            <person name="Smith R.K. Jr."/>
            <person name="Garg J."/>
            <person name="Pearlman R.E."/>
            <person name="Karrer K.M."/>
            <person name="Sun L."/>
            <person name="Manning G."/>
            <person name="Elde N.C."/>
            <person name="Turkewitz A.P."/>
            <person name="Asai D.J."/>
            <person name="Wilkes D.E."/>
            <person name="Wang Y."/>
            <person name="Cai H."/>
            <person name="Collins K."/>
            <person name="Stewart B.A."/>
            <person name="Lee S.R."/>
            <person name="Wilamowska K."/>
            <person name="Weinberg Z."/>
            <person name="Ruzzo W.L."/>
            <person name="Wloga D."/>
            <person name="Gaertig J."/>
            <person name="Frankel J."/>
            <person name="Tsao C.-C."/>
            <person name="Gorovsky M.A."/>
            <person name="Keeling P.J."/>
            <person name="Waller R.F."/>
            <person name="Patron N.J."/>
            <person name="Cherry J.M."/>
            <person name="Stover N.A."/>
            <person name="Krieger C.J."/>
            <person name="del Toro C."/>
            <person name="Ryder H.F."/>
            <person name="Williamson S.C."/>
            <person name="Barbeau R.A."/>
            <person name="Hamilton E.P."/>
            <person name="Orias E."/>
        </authorList>
    </citation>
    <scope>NUCLEOTIDE SEQUENCE [LARGE SCALE GENOMIC DNA]</scope>
    <source>
        <strain evidence="3">SB210</strain>
    </source>
</reference>
<evidence type="ECO:0000256" key="1">
    <source>
        <dbReference type="SAM" id="Phobius"/>
    </source>
</evidence>
<dbReference type="PANTHER" id="PTHR11319:SF35">
    <property type="entry name" value="OUTER MEMBRANE PROTEIN PMPC-RELATED"/>
    <property type="match status" value="1"/>
</dbReference>
<dbReference type="EMBL" id="GG662857">
    <property type="protein sequence ID" value="EAR86840.3"/>
    <property type="molecule type" value="Genomic_DNA"/>
</dbReference>
<dbReference type="AlphaFoldDB" id="Q22NE5"/>
<dbReference type="RefSeq" id="XP_001007085.3">
    <property type="nucleotide sequence ID" value="XM_001007085.3"/>
</dbReference>
<dbReference type="PROSITE" id="PS00018">
    <property type="entry name" value="EF_HAND_1"/>
    <property type="match status" value="1"/>
</dbReference>
<dbReference type="GeneID" id="7844116"/>
<keyword evidence="1" id="KW-1133">Transmembrane helix</keyword>
<protein>
    <submittedName>
        <fullName evidence="2">Transmembrane protein, putative</fullName>
    </submittedName>
</protein>
<feature type="transmembrane region" description="Helical" evidence="1">
    <location>
        <begin position="836"/>
        <end position="858"/>
    </location>
</feature>
<sequence>MELYKTVFKSILSTDQSPKGQSVINIQQNGQITIKDLKILICVSNNFLSVINMNQNFNIQMEQLYLSDNKSPMQSIFLFNYLIKLVIKDSIFVKNKSFQNGGVIQIYEVLQFQVVNCTFDSNQSTNGNGGTISYYNSNSIGLLNITQSMFVQNSALQERGGAIAMNYVDLQLQEVQMTKNKAVIGGAIYYQTLIPTIFLYKNYTELNNNISNNIAYLYGNNIGSILRKIDVTRMVANYDYNYFYQENQQIILIDQFQSGSLLELSNINILDEEGNPFQYPKNIKFSSDIHSFLSFVQIVVQTNETQIQILGSKYSQFQDQIGFNFNLNLAYFFNKSDSFVLSTSSTLSLLDINGNNIINPGDYQIVFKIYFRSCLLGEVQKNQYNFQVCEECSEGKYALSLQDQICSICPYSAMKCQGSSILLKNGYWRKNNLTDIIVACDQSFDTCQPQDQKSKFGCKKGYVGPLCEQCDQDGSIWGDQYFSTFQKNSCMKCNQNLFIFLLNSLICFGIISIYINYCIKKIIIQIEKQLTCHYLKLLDLIYLSNSARTDNSQSYSKIMIDHLQIVSIIGVQFQRILPISYIALSAGNPLEIYVNSITCFLPNSLQQYAPLWFQKVLWSFSLPLYTIIMFKIYNSIRHFIKKEKINQRYNITALIFIFNYYYTSLVLMLTKSIDCRRIGDEVYSFIDLNILCWNYDNHFKYILSFILPALLIISFVIPLLFLLKMRQALIKKTLKTQMSQYFFLIGEYKYQFYYWELTKFFYKTLVIIALILLQDQLVIKACIVNSIMIFYLVVNIRIKPYDLQIFNELHYQSIIICLYTLNFSILYSQFVQNNYQFSWVVSIIAFILNLYFFFKLLFQQYFKILPQQEANRNIFQKIVYYLKQKFPNCFSSIKMSNLIKLGTALKIKLIKKNIKTLSQFSKYTQQEQSFKMTGYFSQNKNSSSANQQYEHGETYKSQEQQQLALQSKMIYDSNQTNLLEFRQQLKSSENLNSNIYSPQLKHNSSLITRVSSVKKEIKESYILEEDYSIDSHANQISQTNQIIKNPFVLSLKKCKQHKQQNITTNSEKSIY</sequence>
<feature type="transmembrane region" description="Helical" evidence="1">
    <location>
        <begin position="778"/>
        <end position="798"/>
    </location>
</feature>
<keyword evidence="1 2" id="KW-0812">Transmembrane</keyword>
<feature type="transmembrane region" description="Helical" evidence="1">
    <location>
        <begin position="651"/>
        <end position="670"/>
    </location>
</feature>
<feature type="transmembrane region" description="Helical" evidence="1">
    <location>
        <begin position="497"/>
        <end position="519"/>
    </location>
</feature>
<keyword evidence="1" id="KW-0472">Membrane</keyword>
<feature type="transmembrane region" description="Helical" evidence="1">
    <location>
        <begin position="701"/>
        <end position="723"/>
    </location>
</feature>